<organism evidence="2 3">
    <name type="scientific">Anoxybacter fermentans</name>
    <dbReference type="NCBI Taxonomy" id="1323375"/>
    <lineage>
        <taxon>Bacteria</taxon>
        <taxon>Bacillati</taxon>
        <taxon>Bacillota</taxon>
        <taxon>Clostridia</taxon>
        <taxon>Halanaerobiales</taxon>
        <taxon>Anoxybacter</taxon>
    </lineage>
</organism>
<dbReference type="KEGG" id="aft:BBF96_09550"/>
<gene>
    <name evidence="2" type="ORF">BBF96_09550</name>
</gene>
<dbReference type="Pfam" id="PF00583">
    <property type="entry name" value="Acetyltransf_1"/>
    <property type="match status" value="1"/>
</dbReference>
<proteinExistence type="predicted"/>
<dbReference type="CDD" id="cd04301">
    <property type="entry name" value="NAT_SF"/>
    <property type="match status" value="2"/>
</dbReference>
<dbReference type="Proteomes" id="UP000267250">
    <property type="component" value="Chromosome"/>
</dbReference>
<dbReference type="RefSeq" id="WP_127016952.1">
    <property type="nucleotide sequence ID" value="NZ_CP016379.1"/>
</dbReference>
<dbReference type="PANTHER" id="PTHR41368:SF1">
    <property type="entry name" value="PROTEIN YGHO"/>
    <property type="match status" value="1"/>
</dbReference>
<feature type="domain" description="N-acetyltransferase" evidence="1">
    <location>
        <begin position="57"/>
        <end position="245"/>
    </location>
</feature>
<name>A0A3Q9HQP4_9FIRM</name>
<dbReference type="PANTHER" id="PTHR41368">
    <property type="entry name" value="PROTEIN YGHO"/>
    <property type="match status" value="1"/>
</dbReference>
<dbReference type="InterPro" id="IPR000182">
    <property type="entry name" value="GNAT_dom"/>
</dbReference>
<dbReference type="Gene3D" id="3.40.630.30">
    <property type="match status" value="2"/>
</dbReference>
<dbReference type="PROSITE" id="PS51186">
    <property type="entry name" value="GNAT"/>
    <property type="match status" value="2"/>
</dbReference>
<sequence>MRRKGMGVEAFIVNELQDDIQIESNTIRCRLVNDHLVGSRPELTVIEGGKKENYGEILIRLINTVDEIREFVHFSHSIYKDDWYWPGQDDEEEMAYFLPEKNVTIRYLDTQLFVAERNNQIVGRIAACINPAYNDLWNQKVGFIGFFECIDDQKVANKLFDSAIQWIKNKGMKEVYGPFNLTSNDVVGIMIKGFNRVPTCALPYNPEYYQKLFENYGFEKIRDTYELKTNIINFLTACDKKKKMIQHLLDNPDITVRPLNRDNFEEEVSKIRKVFNISFASHWGFCPVAEDEFLEMMKYYCYNYIPEDLFLIVEDKGKIVGFAFFNVDYNQKKHAKRHGYEGKITHVKEYIVGVLPEYQKKGFGKLLIISLGEQLKNHDFTEVSVSWIVEDNVKSLGLFRGLGFEDYSLFRVYRKQI</sequence>
<evidence type="ECO:0000313" key="2">
    <source>
        <dbReference type="EMBL" id="AZR73611.1"/>
    </source>
</evidence>
<dbReference type="EMBL" id="CP016379">
    <property type="protein sequence ID" value="AZR73611.1"/>
    <property type="molecule type" value="Genomic_DNA"/>
</dbReference>
<dbReference type="InterPro" id="IPR039968">
    <property type="entry name" value="BcerS-like"/>
</dbReference>
<evidence type="ECO:0000313" key="3">
    <source>
        <dbReference type="Proteomes" id="UP000267250"/>
    </source>
</evidence>
<keyword evidence="3" id="KW-1185">Reference proteome</keyword>
<dbReference type="GO" id="GO:0016747">
    <property type="term" value="F:acyltransferase activity, transferring groups other than amino-acyl groups"/>
    <property type="evidence" value="ECO:0007669"/>
    <property type="project" value="InterPro"/>
</dbReference>
<feature type="domain" description="N-acetyltransferase" evidence="1">
    <location>
        <begin position="254"/>
        <end position="417"/>
    </location>
</feature>
<reference evidence="2 3" key="1">
    <citation type="submission" date="2016-07" db="EMBL/GenBank/DDBJ databases">
        <title>Genome and transcriptome analysis of iron-reducing fermentative bacteria Anoxybacter fermentans.</title>
        <authorList>
            <person name="Zeng X."/>
            <person name="Shao Z."/>
        </authorList>
    </citation>
    <scope>NUCLEOTIDE SEQUENCE [LARGE SCALE GENOMIC DNA]</scope>
    <source>
        <strain evidence="2 3">DY22613</strain>
    </source>
</reference>
<dbReference type="AlphaFoldDB" id="A0A3Q9HQP4"/>
<dbReference type="SUPFAM" id="SSF55729">
    <property type="entry name" value="Acyl-CoA N-acyltransferases (Nat)"/>
    <property type="match status" value="1"/>
</dbReference>
<dbReference type="OrthoDB" id="9806005at2"/>
<accession>A0A3Q9HQP4</accession>
<protein>
    <recommendedName>
        <fullName evidence="1">N-acetyltransferase domain-containing protein</fullName>
    </recommendedName>
</protein>
<dbReference type="InterPro" id="IPR016181">
    <property type="entry name" value="Acyl_CoA_acyltransferase"/>
</dbReference>
<evidence type="ECO:0000259" key="1">
    <source>
        <dbReference type="PROSITE" id="PS51186"/>
    </source>
</evidence>